<evidence type="ECO:0000256" key="1">
    <source>
        <dbReference type="SAM" id="Phobius"/>
    </source>
</evidence>
<reference evidence="3" key="1">
    <citation type="submission" date="2016-10" db="EMBL/GenBank/DDBJ databases">
        <authorList>
            <person name="Varghese N."/>
            <person name="Submissions S."/>
        </authorList>
    </citation>
    <scope>NUCLEOTIDE SEQUENCE [LARGE SCALE GENOMIC DNA]</scope>
    <source>
        <strain evidence="3">B4,CECT 8067,JCM 17497</strain>
    </source>
</reference>
<keyword evidence="1" id="KW-0472">Membrane</keyword>
<dbReference type="EMBL" id="FNFE01000003">
    <property type="protein sequence ID" value="SDK18924.1"/>
    <property type="molecule type" value="Genomic_DNA"/>
</dbReference>
<organism evidence="2 3">
    <name type="scientific">Natronorubrum texcoconense</name>
    <dbReference type="NCBI Taxonomy" id="1095776"/>
    <lineage>
        <taxon>Archaea</taxon>
        <taxon>Methanobacteriati</taxon>
        <taxon>Methanobacteriota</taxon>
        <taxon>Stenosarchaea group</taxon>
        <taxon>Halobacteria</taxon>
        <taxon>Halobacteriales</taxon>
        <taxon>Natrialbaceae</taxon>
        <taxon>Natronorubrum</taxon>
    </lineage>
</organism>
<dbReference type="OrthoDB" id="167102at2157"/>
<accession>A0A1G8ZWB2</accession>
<protein>
    <submittedName>
        <fullName evidence="2">Uncharacterized protein</fullName>
    </submittedName>
</protein>
<dbReference type="AlphaFoldDB" id="A0A1G8ZWB2"/>
<evidence type="ECO:0000313" key="2">
    <source>
        <dbReference type="EMBL" id="SDK18924.1"/>
    </source>
</evidence>
<proteinExistence type="predicted"/>
<keyword evidence="1" id="KW-0812">Transmembrane</keyword>
<sequence length="59" mass="6368">MKTEYKLISVGIAIALVGFLPEIFFAVRALRGHLLLAGFAIAFVGISLLLRSSSEFDLA</sequence>
<gene>
    <name evidence="2" type="ORF">SAMN04515672_2470</name>
</gene>
<dbReference type="Proteomes" id="UP000198882">
    <property type="component" value="Unassembled WGS sequence"/>
</dbReference>
<dbReference type="RefSeq" id="WP_090306583.1">
    <property type="nucleotide sequence ID" value="NZ_FNFE01000003.1"/>
</dbReference>
<keyword evidence="3" id="KW-1185">Reference proteome</keyword>
<feature type="transmembrane region" description="Helical" evidence="1">
    <location>
        <begin position="33"/>
        <end position="50"/>
    </location>
</feature>
<name>A0A1G8ZWB2_9EURY</name>
<evidence type="ECO:0000313" key="3">
    <source>
        <dbReference type="Proteomes" id="UP000198882"/>
    </source>
</evidence>
<feature type="transmembrane region" description="Helical" evidence="1">
    <location>
        <begin position="7"/>
        <end position="27"/>
    </location>
</feature>
<keyword evidence="1" id="KW-1133">Transmembrane helix</keyword>